<reference evidence="2 3" key="1">
    <citation type="submission" date="2024-09" db="EMBL/GenBank/DDBJ databases">
        <authorList>
            <person name="Sun Q."/>
            <person name="Mori K."/>
        </authorList>
    </citation>
    <scope>NUCLEOTIDE SEQUENCE [LARGE SCALE GENOMIC DNA]</scope>
    <source>
        <strain evidence="2 3">CCM 7792</strain>
    </source>
</reference>
<dbReference type="PANTHER" id="PTHR43798">
    <property type="entry name" value="MONOACYLGLYCEROL LIPASE"/>
    <property type="match status" value="1"/>
</dbReference>
<organism evidence="2 3">
    <name type="scientific">Massilia consociata</name>
    <dbReference type="NCBI Taxonomy" id="760117"/>
    <lineage>
        <taxon>Bacteria</taxon>
        <taxon>Pseudomonadati</taxon>
        <taxon>Pseudomonadota</taxon>
        <taxon>Betaproteobacteria</taxon>
        <taxon>Burkholderiales</taxon>
        <taxon>Oxalobacteraceae</taxon>
        <taxon>Telluria group</taxon>
        <taxon>Massilia</taxon>
    </lineage>
</organism>
<evidence type="ECO:0000313" key="2">
    <source>
        <dbReference type="EMBL" id="MFC0252228.1"/>
    </source>
</evidence>
<keyword evidence="2" id="KW-0378">Hydrolase</keyword>
<comment type="caution">
    <text evidence="2">The sequence shown here is derived from an EMBL/GenBank/DDBJ whole genome shotgun (WGS) entry which is preliminary data.</text>
</comment>
<dbReference type="EMBL" id="JBHLWP010000009">
    <property type="protein sequence ID" value="MFC0252228.1"/>
    <property type="molecule type" value="Genomic_DNA"/>
</dbReference>
<dbReference type="SUPFAM" id="SSF53474">
    <property type="entry name" value="alpha/beta-Hydrolases"/>
    <property type="match status" value="1"/>
</dbReference>
<feature type="domain" description="AB hydrolase-1" evidence="1">
    <location>
        <begin position="37"/>
        <end position="275"/>
    </location>
</feature>
<sequence length="290" mass="31200">MNAPADPRIFAVPELCFARIPSGARVPYVAAGSGEPLLFVHGSLCDYRYWNSQADVLSRDFFCVSVSLSHYWPGGDGHAGGTFGWKTHVAELAEFIAAMNVGPVHLVGHSRGACVAFHLAREYPELVRTLTLADPAGPVHTEGDQAAAPPAATDLLRARVAELIDGGAIDAGLELFVDSVSMPGIWRKSPASFRTMATANASTLPKQFRDPLPAYTRAAAAGIACRTLLVEGQRSPRMYRDNVEKLAGWIGHVDKRTILGASHGMNVTHAAAFNRLLRAFVGSTWNKRPE</sequence>
<dbReference type="InterPro" id="IPR050266">
    <property type="entry name" value="AB_hydrolase_sf"/>
</dbReference>
<evidence type="ECO:0000313" key="3">
    <source>
        <dbReference type="Proteomes" id="UP001589773"/>
    </source>
</evidence>
<evidence type="ECO:0000259" key="1">
    <source>
        <dbReference type="Pfam" id="PF12697"/>
    </source>
</evidence>
<proteinExistence type="predicted"/>
<dbReference type="Proteomes" id="UP001589773">
    <property type="component" value="Unassembled WGS sequence"/>
</dbReference>
<dbReference type="RefSeq" id="WP_379678977.1">
    <property type="nucleotide sequence ID" value="NZ_JBHLWP010000009.1"/>
</dbReference>
<keyword evidence="3" id="KW-1185">Reference proteome</keyword>
<dbReference type="Gene3D" id="3.40.50.1820">
    <property type="entry name" value="alpha/beta hydrolase"/>
    <property type="match status" value="1"/>
</dbReference>
<dbReference type="InterPro" id="IPR000073">
    <property type="entry name" value="AB_hydrolase_1"/>
</dbReference>
<dbReference type="InterPro" id="IPR029058">
    <property type="entry name" value="AB_hydrolase_fold"/>
</dbReference>
<gene>
    <name evidence="2" type="ORF">ACFFJK_10030</name>
</gene>
<dbReference type="Pfam" id="PF12697">
    <property type="entry name" value="Abhydrolase_6"/>
    <property type="match status" value="1"/>
</dbReference>
<protein>
    <submittedName>
        <fullName evidence="2">Alpha/beta fold hydrolase</fullName>
    </submittedName>
</protein>
<name>A0ABV6FFB8_9BURK</name>
<dbReference type="GO" id="GO:0016787">
    <property type="term" value="F:hydrolase activity"/>
    <property type="evidence" value="ECO:0007669"/>
    <property type="project" value="UniProtKB-KW"/>
</dbReference>
<accession>A0ABV6FFB8</accession>